<feature type="transmembrane region" description="Helical" evidence="6">
    <location>
        <begin position="12"/>
        <end position="33"/>
    </location>
</feature>
<evidence type="ECO:0000256" key="2">
    <source>
        <dbReference type="ARBA" id="ARBA00022475"/>
    </source>
</evidence>
<keyword evidence="8" id="KW-1185">Reference proteome</keyword>
<gene>
    <name evidence="7" type="ORF">FDO65_09020</name>
</gene>
<evidence type="ECO:0000256" key="3">
    <source>
        <dbReference type="ARBA" id="ARBA00022692"/>
    </source>
</evidence>
<feature type="transmembrane region" description="Helical" evidence="6">
    <location>
        <begin position="88"/>
        <end position="110"/>
    </location>
</feature>
<comment type="subcellular location">
    <subcellularLocation>
        <location evidence="1">Cell membrane</location>
        <topology evidence="1">Multi-pass membrane protein</topology>
    </subcellularLocation>
</comment>
<dbReference type="GO" id="GO:0005886">
    <property type="term" value="C:plasma membrane"/>
    <property type="evidence" value="ECO:0007669"/>
    <property type="project" value="UniProtKB-SubCell"/>
</dbReference>
<dbReference type="EMBL" id="SZZH01000001">
    <property type="protein sequence ID" value="TKV61675.1"/>
    <property type="molecule type" value="Genomic_DNA"/>
</dbReference>
<feature type="transmembrane region" description="Helical" evidence="6">
    <location>
        <begin position="45"/>
        <end position="67"/>
    </location>
</feature>
<dbReference type="Proteomes" id="UP000306985">
    <property type="component" value="Unassembled WGS sequence"/>
</dbReference>
<evidence type="ECO:0000256" key="6">
    <source>
        <dbReference type="SAM" id="Phobius"/>
    </source>
</evidence>
<evidence type="ECO:0000313" key="8">
    <source>
        <dbReference type="Proteomes" id="UP000306985"/>
    </source>
</evidence>
<dbReference type="RefSeq" id="WP_137448980.1">
    <property type="nucleotide sequence ID" value="NZ_SZZH01000001.1"/>
</dbReference>
<evidence type="ECO:0000256" key="1">
    <source>
        <dbReference type="ARBA" id="ARBA00004651"/>
    </source>
</evidence>
<dbReference type="PANTHER" id="PTHR30250:SF26">
    <property type="entry name" value="PSMA PROTEIN"/>
    <property type="match status" value="1"/>
</dbReference>
<reference evidence="7 8" key="1">
    <citation type="submission" date="2019-05" db="EMBL/GenBank/DDBJ databases">
        <title>Nakamurella sp. N5BH11, whole genome shotgun sequence.</title>
        <authorList>
            <person name="Tuo L."/>
        </authorList>
    </citation>
    <scope>NUCLEOTIDE SEQUENCE [LARGE SCALE GENOMIC DNA]</scope>
    <source>
        <strain evidence="7 8">N5BH11</strain>
    </source>
</reference>
<feature type="transmembrane region" description="Helical" evidence="6">
    <location>
        <begin position="116"/>
        <end position="135"/>
    </location>
</feature>
<organism evidence="7 8">
    <name type="scientific">Nakamurella flava</name>
    <dbReference type="NCBI Taxonomy" id="2576308"/>
    <lineage>
        <taxon>Bacteria</taxon>
        <taxon>Bacillati</taxon>
        <taxon>Actinomycetota</taxon>
        <taxon>Actinomycetes</taxon>
        <taxon>Nakamurellales</taxon>
        <taxon>Nakamurellaceae</taxon>
        <taxon>Nakamurella</taxon>
    </lineage>
</organism>
<accession>A0A4V6CSI5</accession>
<feature type="transmembrane region" description="Helical" evidence="6">
    <location>
        <begin position="331"/>
        <end position="353"/>
    </location>
</feature>
<feature type="transmembrane region" description="Helical" evidence="6">
    <location>
        <begin position="147"/>
        <end position="169"/>
    </location>
</feature>
<dbReference type="OrthoDB" id="3701119at2"/>
<keyword evidence="4 6" id="KW-1133">Transmembrane helix</keyword>
<feature type="transmembrane region" description="Helical" evidence="6">
    <location>
        <begin position="175"/>
        <end position="197"/>
    </location>
</feature>
<proteinExistence type="predicted"/>
<sequence>MRSPIPVRVRQVAGRVSWTVVDQVLSALSNFLLSVLVARTVSADVFGAFSMAFLIFTFLIGVTRALIGQPLQITFASAEPAAFRVATRSALGAAVLVGVVCGALCVLAGVLTGGELSTALIVLGVCLPGLLAQDISRMAFFARGRPAAAAGIDALWAALLFPALLVAQLLGLSDIGWPLALWGVSALIAALVGLRLLGATPRVAGAARWGWQQRPLTGYLLAEYVMTAGVGQIGILAVALTGDAAGVGSLRAAQVLLGPLGILVAASFLFAIPEIARRPDISAGALTRLGLTMISAMGGITAVYCVVVLLLPDGVGLGLLGDTWSGAQTVLLPMSVTAFFAALGTAPASVLYGLGQARKTFSIQVWKAPLLVVLLAVSIPLWGAVGAAWAIAVTEIVTLPLWLLKARAAVRERSASTVAATPTVQ</sequence>
<feature type="transmembrane region" description="Helical" evidence="6">
    <location>
        <begin position="285"/>
        <end position="311"/>
    </location>
</feature>
<evidence type="ECO:0000313" key="7">
    <source>
        <dbReference type="EMBL" id="TKV61675.1"/>
    </source>
</evidence>
<feature type="transmembrane region" description="Helical" evidence="6">
    <location>
        <begin position="218"/>
        <end position="240"/>
    </location>
</feature>
<keyword evidence="2" id="KW-1003">Cell membrane</keyword>
<dbReference type="CDD" id="cd13126">
    <property type="entry name" value="MATE_like_11"/>
    <property type="match status" value="1"/>
</dbReference>
<evidence type="ECO:0000256" key="4">
    <source>
        <dbReference type="ARBA" id="ARBA00022989"/>
    </source>
</evidence>
<feature type="transmembrane region" description="Helical" evidence="6">
    <location>
        <begin position="365"/>
        <end position="382"/>
    </location>
</feature>
<keyword evidence="3 6" id="KW-0812">Transmembrane</keyword>
<dbReference type="InterPro" id="IPR050833">
    <property type="entry name" value="Poly_Biosynth_Transport"/>
</dbReference>
<evidence type="ECO:0000256" key="5">
    <source>
        <dbReference type="ARBA" id="ARBA00023136"/>
    </source>
</evidence>
<dbReference type="AlphaFoldDB" id="A0A4V6CSI5"/>
<feature type="transmembrane region" description="Helical" evidence="6">
    <location>
        <begin position="252"/>
        <end position="273"/>
    </location>
</feature>
<keyword evidence="5 6" id="KW-0472">Membrane</keyword>
<name>A0A4V6CSI5_9ACTN</name>
<comment type="caution">
    <text evidence="7">The sequence shown here is derived from an EMBL/GenBank/DDBJ whole genome shotgun (WGS) entry which is preliminary data.</text>
</comment>
<dbReference type="PANTHER" id="PTHR30250">
    <property type="entry name" value="PST FAMILY PREDICTED COLANIC ACID TRANSPORTER"/>
    <property type="match status" value="1"/>
</dbReference>
<protein>
    <submittedName>
        <fullName evidence="7">Uncharacterized protein</fullName>
    </submittedName>
</protein>